<name>A0A9P9BL53_9PEZI</name>
<dbReference type="EMBL" id="JAGTJQ010000014">
    <property type="protein sequence ID" value="KAH7012444.1"/>
    <property type="molecule type" value="Genomic_DNA"/>
</dbReference>
<dbReference type="Gene3D" id="2.40.40.10">
    <property type="entry name" value="RlpA-like domain"/>
    <property type="match status" value="1"/>
</dbReference>
<evidence type="ECO:0000313" key="3">
    <source>
        <dbReference type="Proteomes" id="UP000756346"/>
    </source>
</evidence>
<keyword evidence="1" id="KW-0732">Signal</keyword>
<dbReference type="SUPFAM" id="SSF50685">
    <property type="entry name" value="Barwin-like endoglucanases"/>
    <property type="match status" value="1"/>
</dbReference>
<sequence length="117" mass="12471">ERTYSTTGDITYYDVGLGACGYDDSAENDTGLFAAMSEEFWSSISTLTNAGSSLPSHPLCNKKVTLSAPDGTEVVVTVREKCPGCAMEAIDVSKAAFKALFGNLDIGRTKVSWSVSW</sequence>
<dbReference type="InterPro" id="IPR051477">
    <property type="entry name" value="Expansin_CellWall"/>
</dbReference>
<feature type="non-terminal residue" evidence="2">
    <location>
        <position position="1"/>
    </location>
</feature>
<dbReference type="RefSeq" id="XP_046004709.1">
    <property type="nucleotide sequence ID" value="XM_046150937.1"/>
</dbReference>
<dbReference type="GeneID" id="70180483"/>
<organism evidence="2 3">
    <name type="scientific">Microdochium trichocladiopsis</name>
    <dbReference type="NCBI Taxonomy" id="1682393"/>
    <lineage>
        <taxon>Eukaryota</taxon>
        <taxon>Fungi</taxon>
        <taxon>Dikarya</taxon>
        <taxon>Ascomycota</taxon>
        <taxon>Pezizomycotina</taxon>
        <taxon>Sordariomycetes</taxon>
        <taxon>Xylariomycetidae</taxon>
        <taxon>Xylariales</taxon>
        <taxon>Microdochiaceae</taxon>
        <taxon>Microdochium</taxon>
    </lineage>
</organism>
<keyword evidence="3" id="KW-1185">Reference proteome</keyword>
<evidence type="ECO:0000313" key="2">
    <source>
        <dbReference type="EMBL" id="KAH7012444.1"/>
    </source>
</evidence>
<reference evidence="2" key="1">
    <citation type="journal article" date="2021" name="Nat. Commun.">
        <title>Genetic determinants of endophytism in the Arabidopsis root mycobiome.</title>
        <authorList>
            <person name="Mesny F."/>
            <person name="Miyauchi S."/>
            <person name="Thiergart T."/>
            <person name="Pickel B."/>
            <person name="Atanasova L."/>
            <person name="Karlsson M."/>
            <person name="Huettel B."/>
            <person name="Barry K.W."/>
            <person name="Haridas S."/>
            <person name="Chen C."/>
            <person name="Bauer D."/>
            <person name="Andreopoulos W."/>
            <person name="Pangilinan J."/>
            <person name="LaButti K."/>
            <person name="Riley R."/>
            <person name="Lipzen A."/>
            <person name="Clum A."/>
            <person name="Drula E."/>
            <person name="Henrissat B."/>
            <person name="Kohler A."/>
            <person name="Grigoriev I.V."/>
            <person name="Martin F.M."/>
            <person name="Hacquard S."/>
        </authorList>
    </citation>
    <scope>NUCLEOTIDE SEQUENCE</scope>
    <source>
        <strain evidence="2">MPI-CAGE-CH-0230</strain>
    </source>
</reference>
<comment type="caution">
    <text evidence="2">The sequence shown here is derived from an EMBL/GenBank/DDBJ whole genome shotgun (WGS) entry which is preliminary data.</text>
</comment>
<dbReference type="OrthoDB" id="623670at2759"/>
<dbReference type="Proteomes" id="UP000756346">
    <property type="component" value="Unassembled WGS sequence"/>
</dbReference>
<dbReference type="PANTHER" id="PTHR31836:SF28">
    <property type="entry name" value="SRCR DOMAIN-CONTAINING PROTEIN-RELATED"/>
    <property type="match status" value="1"/>
</dbReference>
<proteinExistence type="predicted"/>
<dbReference type="InterPro" id="IPR036908">
    <property type="entry name" value="RlpA-like_sf"/>
</dbReference>
<dbReference type="PANTHER" id="PTHR31836">
    <property type="match status" value="1"/>
</dbReference>
<evidence type="ECO:0000256" key="1">
    <source>
        <dbReference type="ARBA" id="ARBA00022729"/>
    </source>
</evidence>
<dbReference type="AlphaFoldDB" id="A0A9P9BL53"/>
<accession>A0A9P9BL53</accession>
<dbReference type="CDD" id="cd22191">
    <property type="entry name" value="DPBB_RlpA_EXP_N-like"/>
    <property type="match status" value="1"/>
</dbReference>
<protein>
    <submittedName>
        <fullName evidence="2">RlpA-like double-psi beta-barrel-protein domain-containing protein-containing protein</fullName>
    </submittedName>
</protein>
<gene>
    <name evidence="2" type="ORF">B0I36DRAFT_256403</name>
</gene>